<dbReference type="EMBL" id="LT629758">
    <property type="protein sequence ID" value="SDT75296.1"/>
    <property type="molecule type" value="Genomic_DNA"/>
</dbReference>
<feature type="signal peptide" evidence="1">
    <location>
        <begin position="1"/>
        <end position="20"/>
    </location>
</feature>
<keyword evidence="4" id="KW-1185">Reference proteome</keyword>
<dbReference type="Pfam" id="PF00578">
    <property type="entry name" value="AhpC-TSA"/>
    <property type="match status" value="1"/>
</dbReference>
<dbReference type="CDD" id="cd02966">
    <property type="entry name" value="TlpA_like_family"/>
    <property type="match status" value="1"/>
</dbReference>
<dbReference type="GO" id="GO:0016491">
    <property type="term" value="F:oxidoreductase activity"/>
    <property type="evidence" value="ECO:0007669"/>
    <property type="project" value="InterPro"/>
</dbReference>
<dbReference type="RefSeq" id="WP_307833785.1">
    <property type="nucleotide sequence ID" value="NZ_BOMJ01000007.1"/>
</dbReference>
<dbReference type="InterPro" id="IPR050553">
    <property type="entry name" value="Thioredoxin_ResA/DsbE_sf"/>
</dbReference>
<dbReference type="SUPFAM" id="SSF52833">
    <property type="entry name" value="Thioredoxin-like"/>
    <property type="match status" value="1"/>
</dbReference>
<evidence type="ECO:0000256" key="1">
    <source>
        <dbReference type="SAM" id="SignalP"/>
    </source>
</evidence>
<evidence type="ECO:0000259" key="2">
    <source>
        <dbReference type="PROSITE" id="PS51352"/>
    </source>
</evidence>
<evidence type="ECO:0000313" key="3">
    <source>
        <dbReference type="EMBL" id="SDT75296.1"/>
    </source>
</evidence>
<feature type="chain" id="PRO_5039004207" evidence="1">
    <location>
        <begin position="21"/>
        <end position="179"/>
    </location>
</feature>
<dbReference type="InterPro" id="IPR036249">
    <property type="entry name" value="Thioredoxin-like_sf"/>
</dbReference>
<gene>
    <name evidence="3" type="ORF">SAMN04489716_7257</name>
</gene>
<dbReference type="AlphaFoldDB" id="A0A1H2CYZ7"/>
<accession>A0A1H2CYZ7</accession>
<dbReference type="InterPro" id="IPR017937">
    <property type="entry name" value="Thioredoxin_CS"/>
</dbReference>
<dbReference type="InterPro" id="IPR013766">
    <property type="entry name" value="Thioredoxin_domain"/>
</dbReference>
<proteinExistence type="predicted"/>
<sequence>MIRRLAALAVLAALAGCTAAVEPETPSPFAACDGLTGGTTKSEIPDISLSCFTGGAEVRLRDLPTPAVINIWGSWCGPCREELPVFQGLADRADGRFTVIGVDTKDSRTAGAEFAADKSVSFPTLFDPEMTFANKLGATMLPATVFIDADGGMYVHRASMDVDQLIEQVRKHIGVTVTR</sequence>
<dbReference type="STRING" id="113562.SAMN04489716_7257"/>
<name>A0A1H2CYZ7_9ACTN</name>
<feature type="domain" description="Thioredoxin" evidence="2">
    <location>
        <begin position="38"/>
        <end position="174"/>
    </location>
</feature>
<dbReference type="PROSITE" id="PS00194">
    <property type="entry name" value="THIOREDOXIN_1"/>
    <property type="match status" value="1"/>
</dbReference>
<organism evidence="3 4">
    <name type="scientific">Actinoplanes derwentensis</name>
    <dbReference type="NCBI Taxonomy" id="113562"/>
    <lineage>
        <taxon>Bacteria</taxon>
        <taxon>Bacillati</taxon>
        <taxon>Actinomycetota</taxon>
        <taxon>Actinomycetes</taxon>
        <taxon>Micromonosporales</taxon>
        <taxon>Micromonosporaceae</taxon>
        <taxon>Actinoplanes</taxon>
    </lineage>
</organism>
<dbReference type="PANTHER" id="PTHR42852:SF13">
    <property type="entry name" value="PROTEIN DIPZ"/>
    <property type="match status" value="1"/>
</dbReference>
<dbReference type="InterPro" id="IPR000866">
    <property type="entry name" value="AhpC/TSA"/>
</dbReference>
<dbReference type="PANTHER" id="PTHR42852">
    <property type="entry name" value="THIOL:DISULFIDE INTERCHANGE PROTEIN DSBE"/>
    <property type="match status" value="1"/>
</dbReference>
<dbReference type="PROSITE" id="PS51257">
    <property type="entry name" value="PROKAR_LIPOPROTEIN"/>
    <property type="match status" value="1"/>
</dbReference>
<dbReference type="Proteomes" id="UP000198688">
    <property type="component" value="Chromosome I"/>
</dbReference>
<dbReference type="Gene3D" id="3.40.30.10">
    <property type="entry name" value="Glutaredoxin"/>
    <property type="match status" value="1"/>
</dbReference>
<dbReference type="GO" id="GO:0016209">
    <property type="term" value="F:antioxidant activity"/>
    <property type="evidence" value="ECO:0007669"/>
    <property type="project" value="InterPro"/>
</dbReference>
<evidence type="ECO:0000313" key="4">
    <source>
        <dbReference type="Proteomes" id="UP000198688"/>
    </source>
</evidence>
<protein>
    <submittedName>
        <fullName evidence="3">AhpC/TSA family protein</fullName>
    </submittedName>
</protein>
<keyword evidence="1" id="KW-0732">Signal</keyword>
<dbReference type="PROSITE" id="PS51352">
    <property type="entry name" value="THIOREDOXIN_2"/>
    <property type="match status" value="1"/>
</dbReference>
<reference evidence="3 4" key="1">
    <citation type="submission" date="2016-10" db="EMBL/GenBank/DDBJ databases">
        <authorList>
            <person name="de Groot N.N."/>
        </authorList>
    </citation>
    <scope>NUCLEOTIDE SEQUENCE [LARGE SCALE GENOMIC DNA]</scope>
    <source>
        <strain evidence="3 4">DSM 43941</strain>
    </source>
</reference>